<gene>
    <name evidence="3" type="ORF">EV207_11575</name>
</gene>
<proteinExistence type="predicted"/>
<dbReference type="OrthoDB" id="1891078at2"/>
<organism evidence="3 4">
    <name type="scientific">Scopulibacillus darangshiensis</name>
    <dbReference type="NCBI Taxonomy" id="442528"/>
    <lineage>
        <taxon>Bacteria</taxon>
        <taxon>Bacillati</taxon>
        <taxon>Bacillota</taxon>
        <taxon>Bacilli</taxon>
        <taxon>Bacillales</taxon>
        <taxon>Sporolactobacillaceae</taxon>
        <taxon>Scopulibacillus</taxon>
    </lineage>
</organism>
<dbReference type="EMBL" id="SLXK01000015">
    <property type="protein sequence ID" value="TCP28839.1"/>
    <property type="molecule type" value="Genomic_DNA"/>
</dbReference>
<feature type="domain" description="Elongation factor G-binding protein C-terminal treble-clef zinc-finger" evidence="2">
    <location>
        <begin position="101"/>
        <end position="203"/>
    </location>
</feature>
<evidence type="ECO:0000259" key="2">
    <source>
        <dbReference type="Pfam" id="PF16571"/>
    </source>
</evidence>
<reference evidence="3 4" key="1">
    <citation type="submission" date="2019-03" db="EMBL/GenBank/DDBJ databases">
        <title>Genomic Encyclopedia of Type Strains, Phase IV (KMG-IV): sequencing the most valuable type-strain genomes for metagenomic binning, comparative biology and taxonomic classification.</title>
        <authorList>
            <person name="Goeker M."/>
        </authorList>
    </citation>
    <scope>NUCLEOTIDE SEQUENCE [LARGE SCALE GENOMIC DNA]</scope>
    <source>
        <strain evidence="3 4">DSM 19377</strain>
    </source>
</reference>
<name>A0A4R2P290_9BACL</name>
<dbReference type="Pfam" id="PF16571">
    <property type="entry name" value="FBP_C"/>
    <property type="match status" value="1"/>
</dbReference>
<dbReference type="Proteomes" id="UP000295416">
    <property type="component" value="Unassembled WGS sequence"/>
</dbReference>
<dbReference type="AlphaFoldDB" id="A0A4R2P290"/>
<comment type="caution">
    <text evidence="3">The sequence shown here is derived from an EMBL/GenBank/DDBJ whole genome shotgun (WGS) entry which is preliminary data.</text>
</comment>
<dbReference type="Pfam" id="PF07299">
    <property type="entry name" value="EF-G-binding_N"/>
    <property type="match status" value="1"/>
</dbReference>
<evidence type="ECO:0000313" key="3">
    <source>
        <dbReference type="EMBL" id="TCP28839.1"/>
    </source>
</evidence>
<feature type="domain" description="Elongation factor G-binding protein N-terminal" evidence="1">
    <location>
        <begin position="5"/>
        <end position="87"/>
    </location>
</feature>
<dbReference type="CDD" id="cd16342">
    <property type="entry name" value="FusC_FusB"/>
    <property type="match status" value="1"/>
</dbReference>
<keyword evidence="4" id="KW-1185">Reference proteome</keyword>
<keyword evidence="3" id="KW-0479">Metal-binding</keyword>
<keyword evidence="3" id="KW-0863">Zinc-finger</keyword>
<dbReference type="GO" id="GO:0008270">
    <property type="term" value="F:zinc ion binding"/>
    <property type="evidence" value="ECO:0007669"/>
    <property type="project" value="UniProtKB-KW"/>
</dbReference>
<dbReference type="RefSeq" id="WP_132746328.1">
    <property type="nucleotide sequence ID" value="NZ_SLXK01000015.1"/>
</dbReference>
<accession>A0A4R2P290</accession>
<dbReference type="InterPro" id="IPR032330">
    <property type="entry name" value="EF-G-binding_C"/>
</dbReference>
<protein>
    <submittedName>
        <fullName evidence="3">Treble-clef zinc-finger protein</fullName>
    </submittedName>
</protein>
<evidence type="ECO:0000259" key="1">
    <source>
        <dbReference type="Pfam" id="PF07299"/>
    </source>
</evidence>
<sequence length="218" mass="24782">MTEPFIRNHQYNHIKKQTQILQHAQTTVTDQKVIEAVRCSTEFEVIEAFPDATDNQMQILKGISELKTPEDCEEYLSSLEPYLMAFPHVTEKQIRKLFPKNKKLKMPNLSTLAGQSLTYLSWVDISTNKKFIIYELNGKIIGVEGRYTIANKDNTCSLCKGHGKVALFTAKSKSRPANSSPDYYKAVGNYMCVDSDECNEHITDVAYLEKFIRSVIGS</sequence>
<keyword evidence="3" id="KW-0862">Zinc</keyword>
<evidence type="ECO:0000313" key="4">
    <source>
        <dbReference type="Proteomes" id="UP000295416"/>
    </source>
</evidence>
<dbReference type="InterPro" id="IPR010841">
    <property type="entry name" value="EF-G-binding_N"/>
</dbReference>
<dbReference type="Gene3D" id="1.20.1280.250">
    <property type="match status" value="1"/>
</dbReference>
<dbReference type="InterPro" id="IPR038344">
    <property type="entry name" value="EF-G_N_sf"/>
</dbReference>